<reference evidence="1 2" key="1">
    <citation type="submission" date="2014-12" db="EMBL/GenBank/DDBJ databases">
        <title>Genome sequencing of Microbacterium hominis TPW29.</title>
        <authorList>
            <person name="Tan P.W."/>
            <person name="Chan K.-G."/>
        </authorList>
    </citation>
    <scope>NUCLEOTIDE SEQUENCE [LARGE SCALE GENOMIC DNA]</scope>
    <source>
        <strain evidence="1 2">TPW29</strain>
    </source>
</reference>
<evidence type="ECO:0000313" key="1">
    <source>
        <dbReference type="EMBL" id="KIC57682.1"/>
    </source>
</evidence>
<dbReference type="RefSeq" id="WP_039415667.1">
    <property type="nucleotide sequence ID" value="NZ_JWSZ01000011.1"/>
</dbReference>
<dbReference type="Gene3D" id="3.40.50.1820">
    <property type="entry name" value="alpha/beta hydrolase"/>
    <property type="match status" value="1"/>
</dbReference>
<comment type="caution">
    <text evidence="1">The sequence shown here is derived from an EMBL/GenBank/DDBJ whole genome shotgun (WGS) entry which is preliminary data.</text>
</comment>
<dbReference type="EMBL" id="JWSZ01000011">
    <property type="protein sequence ID" value="KIC57682.1"/>
    <property type="molecule type" value="Genomic_DNA"/>
</dbReference>
<proteinExistence type="predicted"/>
<dbReference type="InterPro" id="IPR029058">
    <property type="entry name" value="AB_hydrolase_fold"/>
</dbReference>
<dbReference type="AlphaFoldDB" id="A0A0B4CMI4"/>
<dbReference type="SUPFAM" id="SSF53474">
    <property type="entry name" value="alpha/beta-Hydrolases"/>
    <property type="match status" value="1"/>
</dbReference>
<evidence type="ECO:0008006" key="3">
    <source>
        <dbReference type="Google" id="ProtNLM"/>
    </source>
</evidence>
<name>A0A0B4CMI4_9MICO</name>
<sequence>MPTTSSLCSTRSTCPRPPRWRTRPALGADLVWLAACGHYPWVEQPTAFRDAITRWLGRD</sequence>
<dbReference type="Proteomes" id="UP000031202">
    <property type="component" value="Unassembled WGS sequence"/>
</dbReference>
<evidence type="ECO:0000313" key="2">
    <source>
        <dbReference type="Proteomes" id="UP000031202"/>
    </source>
</evidence>
<accession>A0A0B4CMI4</accession>
<gene>
    <name evidence="1" type="ORF">RM52_08695</name>
</gene>
<organism evidence="1 2">
    <name type="scientific">Microbacterium hominis</name>
    <dbReference type="NCBI Taxonomy" id="162426"/>
    <lineage>
        <taxon>Bacteria</taxon>
        <taxon>Bacillati</taxon>
        <taxon>Actinomycetota</taxon>
        <taxon>Actinomycetes</taxon>
        <taxon>Micrococcales</taxon>
        <taxon>Microbacteriaceae</taxon>
        <taxon>Microbacterium</taxon>
    </lineage>
</organism>
<protein>
    <recommendedName>
        <fullName evidence="3">Alpha/beta hydrolase</fullName>
    </recommendedName>
</protein>